<feature type="compositionally biased region" description="Basic and acidic residues" evidence="1">
    <location>
        <begin position="125"/>
        <end position="134"/>
    </location>
</feature>
<dbReference type="Proteomes" id="UP000440367">
    <property type="component" value="Unassembled WGS sequence"/>
</dbReference>
<dbReference type="EMBL" id="QXGD01003513">
    <property type="protein sequence ID" value="KAE9176934.1"/>
    <property type="molecule type" value="Genomic_DNA"/>
</dbReference>
<evidence type="ECO:0000256" key="1">
    <source>
        <dbReference type="SAM" id="MobiDB-lite"/>
    </source>
</evidence>
<evidence type="ECO:0000313" key="2">
    <source>
        <dbReference type="EMBL" id="KAE9176934.1"/>
    </source>
</evidence>
<feature type="region of interest" description="Disordered" evidence="1">
    <location>
        <begin position="122"/>
        <end position="145"/>
    </location>
</feature>
<proteinExistence type="predicted"/>
<sequence>MQYLQCVSASRYVAVEVRCSSLRNDVPDDAGEGQDAIDTDASVTSGAVKGSNMGSTLHLLGIYAHGNRFRLLYMPKTEAEVSLRAELHRADDVKADHRKAGIIADGFDVSTALDAPDRGGAIAQHEQDRADDVKAGTVRSALSPI</sequence>
<accession>A0A6A3W5R2</accession>
<name>A0A6A3W5R2_9STRA</name>
<comment type="caution">
    <text evidence="2">The sequence shown here is derived from an EMBL/GenBank/DDBJ whole genome shotgun (WGS) entry which is preliminary data.</text>
</comment>
<protein>
    <submittedName>
        <fullName evidence="2">Uncharacterized protein</fullName>
    </submittedName>
</protein>
<organism evidence="2 3">
    <name type="scientific">Phytophthora fragariae</name>
    <dbReference type="NCBI Taxonomy" id="53985"/>
    <lineage>
        <taxon>Eukaryota</taxon>
        <taxon>Sar</taxon>
        <taxon>Stramenopiles</taxon>
        <taxon>Oomycota</taxon>
        <taxon>Peronosporomycetes</taxon>
        <taxon>Peronosporales</taxon>
        <taxon>Peronosporaceae</taxon>
        <taxon>Phytophthora</taxon>
    </lineage>
</organism>
<gene>
    <name evidence="2" type="ORF">PF002_g28472</name>
</gene>
<dbReference type="AlphaFoldDB" id="A0A6A3W5R2"/>
<evidence type="ECO:0000313" key="3">
    <source>
        <dbReference type="Proteomes" id="UP000440367"/>
    </source>
</evidence>
<reference evidence="2 3" key="1">
    <citation type="submission" date="2018-08" db="EMBL/GenBank/DDBJ databases">
        <title>Genomic investigation of the strawberry pathogen Phytophthora fragariae indicates pathogenicity is determined by transcriptional variation in three key races.</title>
        <authorList>
            <person name="Adams T.M."/>
            <person name="Armitage A.D."/>
            <person name="Sobczyk M.K."/>
            <person name="Bates H.J."/>
            <person name="Dunwell J.M."/>
            <person name="Nellist C.F."/>
            <person name="Harrison R.J."/>
        </authorList>
    </citation>
    <scope>NUCLEOTIDE SEQUENCE [LARGE SCALE GENOMIC DNA]</scope>
    <source>
        <strain evidence="2 3">BC-1</strain>
    </source>
</reference>